<gene>
    <name evidence="2" type="ORF">SNEC2469_LOCUS6647</name>
</gene>
<sequence length="345" mass="36579">MVEGTQVPTIGNYLLAAEAFFSERYDLVKEWKDKCENATNTPFANEELCKEKICLYYDKKIGCDETQEVFEKKSCDLHKSYTCGKYSDCYDQKKDIYSNVVALAKENEVAAKAEWRAVKRIECLINALRAPQSELDAAIEACKGKIYATTDVQLTYKGDAPAARSCTEALGDPRCYSADDVIFDRQKAAAKKKGDVCSWCFVLAQARAGAGRGPGGAENDNGARGRCTGLGKGQEGTGAESDNGARGRCPEKEGAGRGPGQKTDNGARERAGAESDNGARVHGKVQGGVQGGTGTESDNGARGRVYGRGREGTGAESDNGAWGGCTGARKGQGGDGAESDNGARV</sequence>
<proteinExistence type="predicted"/>
<comment type="caution">
    <text evidence="2">The sequence shown here is derived from an EMBL/GenBank/DDBJ whole genome shotgun (WGS) entry which is preliminary data.</text>
</comment>
<feature type="region of interest" description="Disordered" evidence="1">
    <location>
        <begin position="209"/>
        <end position="345"/>
    </location>
</feature>
<protein>
    <submittedName>
        <fullName evidence="2">Uncharacterized protein</fullName>
    </submittedName>
</protein>
<name>A0A812N3L7_9DINO</name>
<evidence type="ECO:0000313" key="2">
    <source>
        <dbReference type="EMBL" id="CAE7274648.1"/>
    </source>
</evidence>
<evidence type="ECO:0000256" key="1">
    <source>
        <dbReference type="SAM" id="MobiDB-lite"/>
    </source>
</evidence>
<keyword evidence="3" id="KW-1185">Reference proteome</keyword>
<reference evidence="2" key="1">
    <citation type="submission" date="2021-02" db="EMBL/GenBank/DDBJ databases">
        <authorList>
            <person name="Dougan E. K."/>
            <person name="Rhodes N."/>
            <person name="Thang M."/>
            <person name="Chan C."/>
        </authorList>
    </citation>
    <scope>NUCLEOTIDE SEQUENCE</scope>
</reference>
<dbReference type="EMBL" id="CAJNJA010011548">
    <property type="protein sequence ID" value="CAE7274648.1"/>
    <property type="molecule type" value="Genomic_DNA"/>
</dbReference>
<organism evidence="2 3">
    <name type="scientific">Symbiodinium necroappetens</name>
    <dbReference type="NCBI Taxonomy" id="1628268"/>
    <lineage>
        <taxon>Eukaryota</taxon>
        <taxon>Sar</taxon>
        <taxon>Alveolata</taxon>
        <taxon>Dinophyceae</taxon>
        <taxon>Suessiales</taxon>
        <taxon>Symbiodiniaceae</taxon>
        <taxon>Symbiodinium</taxon>
    </lineage>
</organism>
<dbReference type="OrthoDB" id="10496765at2759"/>
<dbReference type="Proteomes" id="UP000601435">
    <property type="component" value="Unassembled WGS sequence"/>
</dbReference>
<dbReference type="AlphaFoldDB" id="A0A812N3L7"/>
<evidence type="ECO:0000313" key="3">
    <source>
        <dbReference type="Proteomes" id="UP000601435"/>
    </source>
</evidence>
<feature type="compositionally biased region" description="Gly residues" evidence="1">
    <location>
        <begin position="321"/>
        <end position="336"/>
    </location>
</feature>
<accession>A0A812N3L7</accession>
<feature type="compositionally biased region" description="Basic and acidic residues" evidence="1">
    <location>
        <begin position="265"/>
        <end position="279"/>
    </location>
</feature>
<feature type="compositionally biased region" description="Basic and acidic residues" evidence="1">
    <location>
        <begin position="243"/>
        <end position="255"/>
    </location>
</feature>
<feature type="compositionally biased region" description="Gly residues" evidence="1">
    <location>
        <begin position="285"/>
        <end position="294"/>
    </location>
</feature>